<organism evidence="5 6">
    <name type="scientific">Ornithobacterium rhinotracheale</name>
    <dbReference type="NCBI Taxonomy" id="28251"/>
    <lineage>
        <taxon>Bacteria</taxon>
        <taxon>Pseudomonadati</taxon>
        <taxon>Bacteroidota</taxon>
        <taxon>Flavobacteriia</taxon>
        <taxon>Flavobacteriales</taxon>
        <taxon>Weeksellaceae</taxon>
        <taxon>Ornithobacterium</taxon>
    </lineage>
</organism>
<proteinExistence type="inferred from homology"/>
<dbReference type="NCBIfam" id="TIGR04056">
    <property type="entry name" value="OMP_RagA_SusC"/>
    <property type="match status" value="1"/>
</dbReference>
<dbReference type="InterPro" id="IPR039426">
    <property type="entry name" value="TonB-dep_rcpt-like"/>
</dbReference>
<dbReference type="GO" id="GO:0009279">
    <property type="term" value="C:cell outer membrane"/>
    <property type="evidence" value="ECO:0007669"/>
    <property type="project" value="UniProtKB-SubCell"/>
</dbReference>
<comment type="subcellular location">
    <subcellularLocation>
        <location evidence="1">Cell outer membrane</location>
        <topology evidence="1">Multi-pass membrane protein</topology>
    </subcellularLocation>
</comment>
<dbReference type="Proteomes" id="UP000287701">
    <property type="component" value="Chromosome"/>
</dbReference>
<keyword evidence="2" id="KW-0798">TonB box</keyword>
<dbReference type="Gene3D" id="2.170.130.10">
    <property type="entry name" value="TonB-dependent receptor, plug domain"/>
    <property type="match status" value="1"/>
</dbReference>
<keyword evidence="1" id="KW-0813">Transport</keyword>
<dbReference type="NCBIfam" id="TIGR04057">
    <property type="entry name" value="SusC_RagA_signa"/>
    <property type="match status" value="1"/>
</dbReference>
<evidence type="ECO:0000313" key="5">
    <source>
        <dbReference type="EMBL" id="QAR31824.1"/>
    </source>
</evidence>
<gene>
    <name evidence="5" type="ORF">EQP59_09200</name>
</gene>
<dbReference type="SUPFAM" id="SSF56935">
    <property type="entry name" value="Porins"/>
    <property type="match status" value="1"/>
</dbReference>
<dbReference type="Pfam" id="PF07715">
    <property type="entry name" value="Plug"/>
    <property type="match status" value="1"/>
</dbReference>
<dbReference type="OrthoDB" id="9768177at2"/>
<keyword evidence="1" id="KW-1134">Transmembrane beta strand</keyword>
<dbReference type="InterPro" id="IPR023997">
    <property type="entry name" value="TonB-dep_OMP_SusC/RagA_CS"/>
</dbReference>
<sequence length="1043" mass="116639">MFISYATAQITGKVQDEYGPVQGALVSVMGADDTVETGDEGQFSIPGKVGDRLRVINPITLNEKFFDVKKLNMGVIKLSEKEINLEVVVGFGTQKKENLTGAVSTVDAKALEDRPVSNVVQALQGAVTGMNFSINNAGGELGNSPSFNIRGVGSIGNTSSAPLVLIDGMPGNFAMLNPQDIESISVLKDAAASSIYGSRAAFGVILVKTKSAKQGKITVTFNTNYRLSSPLLVPDMLDSETFATYWNEAGANSGTGVKFKPEILEKIKKYKRGELPANEATEWNPDRSEWFKYTGSWANVNWFKEFYREWTPATESNISVSGGTEKFSFYLSGNWLNQEGLMRYNNDTYDRKGFVGKFSAEIAPWLRVNYKSDFTRIDNESALYQDPLFFHNIARRWPTLPVYDPNGHYINGNEIAHLLAGRSKNQTDQLQQQLGFLLTPLKGWNTHIDLNYKLTNDLWEGYALPVVWYDNMNKEQYASLGVRGYNAPGETGIGRSTGKSQYINPNIYSDYSFTLNKVHNFKAMAGFQSELMKYLGFSASRKEFYTTDVISINTTFGDKPQVGDILYSWATAGFFGRLNYDLDGRYLVEVNLRYDGSSRYKRDLRWNFYTSASLGWNVAREPFWEKLGGFASKISTFKPRFSYGQLGNQNLRDNYYPYYSLLPVGASNGNWLLNGERPNTAGVPGLISGLLSWEKVATTNYGLDINMFKNKFGLVFDYFVRKTKDMVGPGETMPATLGTAVPKYNNTDMESKGFELSLSWNDRLKNGFGYGAKLNLTDSKQIITNYPNDLYALNKYYNGEVLNNIWGYTTIGIAKTQAEMDEHLAKVDQNRLGSQWGAGDIMYADLNGDGKIDGGANTLKDHGDLSIIGNSTPRYNFGLNLYADYKGFDISIFLQGTAKRDLLVNSTYFKGANEGMWQSAAFKQHLDYFRPADTDSPFGPNVDAYYPRPLFQKGGKNFQNQTRWLQDASYMRIKNMQIGYTLPKHFSQKLGISRLRVYISGENIATFTKMSKIFDPETTGGGWGNGKLYPLSKVISTGINLTF</sequence>
<accession>A0A3R5UZ28</accession>
<keyword evidence="5" id="KW-0675">Receptor</keyword>
<feature type="domain" description="TonB-dependent receptor plug" evidence="4">
    <location>
        <begin position="96"/>
        <end position="204"/>
    </location>
</feature>
<reference evidence="5 6" key="1">
    <citation type="submission" date="2019-01" db="EMBL/GenBank/DDBJ databases">
        <title>Whole Genome of Ornithobacterium rhinotracheale FARPER-174b.</title>
        <authorList>
            <person name="Tataje-Lavanda L.A."/>
            <person name="Montalvan A."/>
            <person name="Montesinos R."/>
            <person name="Zimic M."/>
            <person name="Fernandez-Sanchez M."/>
            <person name="Fernandez-Diaz M."/>
        </authorList>
    </citation>
    <scope>NUCLEOTIDE SEQUENCE [LARGE SCALE GENOMIC DNA]</scope>
    <source>
        <strain evidence="5 6">FARPER-174b</strain>
    </source>
</reference>
<evidence type="ECO:0000259" key="3">
    <source>
        <dbReference type="Pfam" id="PF00593"/>
    </source>
</evidence>
<protein>
    <submittedName>
        <fullName evidence="5">TonB-dependent receptor</fullName>
    </submittedName>
</protein>
<feature type="domain" description="TonB-dependent receptor-like beta-barrel" evidence="3">
    <location>
        <begin position="392"/>
        <end position="1003"/>
    </location>
</feature>
<dbReference type="EMBL" id="CP035107">
    <property type="protein sequence ID" value="QAR31824.1"/>
    <property type="molecule type" value="Genomic_DNA"/>
</dbReference>
<evidence type="ECO:0000259" key="4">
    <source>
        <dbReference type="Pfam" id="PF07715"/>
    </source>
</evidence>
<dbReference type="PROSITE" id="PS52016">
    <property type="entry name" value="TONB_DEPENDENT_REC_3"/>
    <property type="match status" value="1"/>
</dbReference>
<dbReference type="InterPro" id="IPR012910">
    <property type="entry name" value="Plug_dom"/>
</dbReference>
<keyword evidence="1" id="KW-0998">Cell outer membrane</keyword>
<dbReference type="AlphaFoldDB" id="A0A3R5UZ28"/>
<name>A0A3R5UZ28_ORNRH</name>
<dbReference type="InterPro" id="IPR023996">
    <property type="entry name" value="TonB-dep_OMP_SusC/RagA"/>
</dbReference>
<evidence type="ECO:0000256" key="2">
    <source>
        <dbReference type="RuleBase" id="RU003357"/>
    </source>
</evidence>
<keyword evidence="1 2" id="KW-0472">Membrane</keyword>
<dbReference type="Pfam" id="PF00593">
    <property type="entry name" value="TonB_dep_Rec_b-barrel"/>
    <property type="match status" value="1"/>
</dbReference>
<dbReference type="InterPro" id="IPR000531">
    <property type="entry name" value="Beta-barrel_TonB"/>
</dbReference>
<evidence type="ECO:0000256" key="1">
    <source>
        <dbReference type="PROSITE-ProRule" id="PRU01360"/>
    </source>
</evidence>
<dbReference type="InterPro" id="IPR037066">
    <property type="entry name" value="Plug_dom_sf"/>
</dbReference>
<evidence type="ECO:0000313" key="6">
    <source>
        <dbReference type="Proteomes" id="UP000287701"/>
    </source>
</evidence>
<keyword evidence="1" id="KW-0812">Transmembrane</keyword>
<comment type="similarity">
    <text evidence="1 2">Belongs to the TonB-dependent receptor family.</text>
</comment>